<proteinExistence type="predicted"/>
<feature type="non-terminal residue" evidence="1">
    <location>
        <position position="129"/>
    </location>
</feature>
<reference evidence="1" key="1">
    <citation type="journal article" date="2019" name="Sci. Rep.">
        <title>Draft genome of Tanacetum cinerariifolium, the natural source of mosquito coil.</title>
        <authorList>
            <person name="Yamashiro T."/>
            <person name="Shiraishi A."/>
            <person name="Satake H."/>
            <person name="Nakayama K."/>
        </authorList>
    </citation>
    <scope>NUCLEOTIDE SEQUENCE</scope>
</reference>
<organism evidence="1">
    <name type="scientific">Tanacetum cinerariifolium</name>
    <name type="common">Dalmatian daisy</name>
    <name type="synonym">Chrysanthemum cinerariifolium</name>
    <dbReference type="NCBI Taxonomy" id="118510"/>
    <lineage>
        <taxon>Eukaryota</taxon>
        <taxon>Viridiplantae</taxon>
        <taxon>Streptophyta</taxon>
        <taxon>Embryophyta</taxon>
        <taxon>Tracheophyta</taxon>
        <taxon>Spermatophyta</taxon>
        <taxon>Magnoliopsida</taxon>
        <taxon>eudicotyledons</taxon>
        <taxon>Gunneridae</taxon>
        <taxon>Pentapetalae</taxon>
        <taxon>asterids</taxon>
        <taxon>campanulids</taxon>
        <taxon>Asterales</taxon>
        <taxon>Asteraceae</taxon>
        <taxon>Asteroideae</taxon>
        <taxon>Anthemideae</taxon>
        <taxon>Anthemidinae</taxon>
        <taxon>Tanacetum</taxon>
    </lineage>
</organism>
<accession>A0A699Q4P1</accession>
<sequence>MSTFVLCVGCGTPLYGFSPCQWCTCERSGNDPRDGFRALCNSRNTCVYDPNPNSFDYPPDSYHSPHPTYETYSGDSCGNDSQFGYDCPPRFPLNYEPKPGMGDERLDTIPEKKLDEFIKSSVEDLVPNP</sequence>
<gene>
    <name evidence="1" type="ORF">Tci_835081</name>
</gene>
<name>A0A699Q4P1_TANCI</name>
<comment type="caution">
    <text evidence="1">The sequence shown here is derived from an EMBL/GenBank/DDBJ whole genome shotgun (WGS) entry which is preliminary data.</text>
</comment>
<protein>
    <recommendedName>
        <fullName evidence="2">Pre-mRNA splicing Prp18-interacting factor</fullName>
    </recommendedName>
</protein>
<dbReference type="AlphaFoldDB" id="A0A699Q4P1"/>
<evidence type="ECO:0000313" key="1">
    <source>
        <dbReference type="EMBL" id="GFC63111.1"/>
    </source>
</evidence>
<evidence type="ECO:0008006" key="2">
    <source>
        <dbReference type="Google" id="ProtNLM"/>
    </source>
</evidence>
<dbReference type="EMBL" id="BKCJ010996562">
    <property type="protein sequence ID" value="GFC63111.1"/>
    <property type="molecule type" value="Genomic_DNA"/>
</dbReference>